<accession>A0A9E2L7R0</accession>
<evidence type="ECO:0000256" key="5">
    <source>
        <dbReference type="ARBA" id="ARBA00022759"/>
    </source>
</evidence>
<keyword evidence="7" id="KW-0460">Magnesium</keyword>
<evidence type="ECO:0000256" key="3">
    <source>
        <dbReference type="ARBA" id="ARBA00022722"/>
    </source>
</evidence>
<dbReference type="PANTHER" id="PTHR13966:SF5">
    <property type="entry name" value="ENDONUCLEASE G, MITOCHONDRIAL"/>
    <property type="match status" value="1"/>
</dbReference>
<dbReference type="SMART" id="SM00892">
    <property type="entry name" value="Endonuclease_NS"/>
    <property type="match status" value="1"/>
</dbReference>
<feature type="binding site" evidence="9">
    <location>
        <position position="171"/>
    </location>
    <ligand>
        <name>Mg(2+)</name>
        <dbReference type="ChEBI" id="CHEBI:18420"/>
        <note>catalytic</note>
    </ligand>
</feature>
<evidence type="ECO:0000256" key="6">
    <source>
        <dbReference type="ARBA" id="ARBA00022801"/>
    </source>
</evidence>
<feature type="active site" description="Proton acceptor" evidence="8">
    <location>
        <position position="140"/>
    </location>
</feature>
<dbReference type="CDD" id="cd00091">
    <property type="entry name" value="NUC"/>
    <property type="match status" value="1"/>
</dbReference>
<evidence type="ECO:0000256" key="11">
    <source>
        <dbReference type="SAM" id="MobiDB-lite"/>
    </source>
</evidence>
<comment type="caution">
    <text evidence="14">The sequence shown here is derived from an EMBL/GenBank/DDBJ whole genome shotgun (WGS) entry which is preliminary data.</text>
</comment>
<dbReference type="EC" id="3.1.30.-" evidence="10"/>
<dbReference type="Pfam" id="PF01223">
    <property type="entry name" value="Endonuclease_NS"/>
    <property type="match status" value="1"/>
</dbReference>
<evidence type="ECO:0000256" key="8">
    <source>
        <dbReference type="PIRSR" id="PIRSR640255-1"/>
    </source>
</evidence>
<reference evidence="14" key="2">
    <citation type="submission" date="2021-04" db="EMBL/GenBank/DDBJ databases">
        <authorList>
            <person name="Gilroy R."/>
        </authorList>
    </citation>
    <scope>NUCLEOTIDE SEQUENCE</scope>
    <source>
        <strain evidence="14">G3-2149</strain>
    </source>
</reference>
<dbReference type="SUPFAM" id="SSF54060">
    <property type="entry name" value="His-Me finger endonucleases"/>
    <property type="match status" value="1"/>
</dbReference>
<dbReference type="Gene3D" id="3.40.570.10">
    <property type="entry name" value="Extracellular Endonuclease, subunit A"/>
    <property type="match status" value="1"/>
</dbReference>
<evidence type="ECO:0000256" key="1">
    <source>
        <dbReference type="ARBA" id="ARBA00001946"/>
    </source>
</evidence>
<keyword evidence="6 10" id="KW-0378">Hydrolase</keyword>
<dbReference type="InterPro" id="IPR040255">
    <property type="entry name" value="Non-specific_endonuclease"/>
</dbReference>
<dbReference type="PROSITE" id="PS01070">
    <property type="entry name" value="NUCLEASE_NON_SPEC"/>
    <property type="match status" value="1"/>
</dbReference>
<evidence type="ECO:0000256" key="10">
    <source>
        <dbReference type="RuleBase" id="RU366055"/>
    </source>
</evidence>
<keyword evidence="3 10" id="KW-0540">Nuclease</keyword>
<gene>
    <name evidence="14" type="ORF">H9789_07925</name>
</gene>
<protein>
    <recommendedName>
        <fullName evidence="10">Endonuclease</fullName>
        <ecNumber evidence="10">3.1.30.-</ecNumber>
    </recommendedName>
</protein>
<proteinExistence type="inferred from homology"/>
<feature type="domain" description="DNA/RNA non-specific endonuclease/pyrophosphatase/phosphodiesterase" evidence="13">
    <location>
        <begin position="77"/>
        <end position="273"/>
    </location>
</feature>
<dbReference type="SMART" id="SM00477">
    <property type="entry name" value="NUC"/>
    <property type="match status" value="1"/>
</dbReference>
<feature type="region of interest" description="Disordered" evidence="11">
    <location>
        <begin position="106"/>
        <end position="132"/>
    </location>
</feature>
<dbReference type="InterPro" id="IPR001604">
    <property type="entry name" value="Endo_G_ENPP1-like_dom"/>
</dbReference>
<dbReference type="AlphaFoldDB" id="A0A9E2L7R0"/>
<evidence type="ECO:0000259" key="13">
    <source>
        <dbReference type="SMART" id="SM00892"/>
    </source>
</evidence>
<feature type="domain" description="ENPP1-3/EXOG-like endonuclease/phosphodiesterase" evidence="12">
    <location>
        <begin position="78"/>
        <end position="273"/>
    </location>
</feature>
<dbReference type="Proteomes" id="UP000823865">
    <property type="component" value="Unassembled WGS sequence"/>
</dbReference>
<dbReference type="InterPro" id="IPR020821">
    <property type="entry name" value="ENPP1-3/EXOG-like_nuc-like"/>
</dbReference>
<evidence type="ECO:0000256" key="2">
    <source>
        <dbReference type="ARBA" id="ARBA00010052"/>
    </source>
</evidence>
<evidence type="ECO:0000259" key="12">
    <source>
        <dbReference type="SMART" id="SM00477"/>
    </source>
</evidence>
<evidence type="ECO:0000313" key="14">
    <source>
        <dbReference type="EMBL" id="MBU3853724.1"/>
    </source>
</evidence>
<comment type="similarity">
    <text evidence="2 10">Belongs to the DNA/RNA non-specific endonuclease family.</text>
</comment>
<dbReference type="InterPro" id="IPR018524">
    <property type="entry name" value="DNA/RNA_endonuclease_AS"/>
</dbReference>
<keyword evidence="4 9" id="KW-0479">Metal-binding</keyword>
<evidence type="ECO:0000256" key="9">
    <source>
        <dbReference type="PIRSR" id="PIRSR640255-2"/>
    </source>
</evidence>
<dbReference type="PANTHER" id="PTHR13966">
    <property type="entry name" value="ENDONUCLEASE RELATED"/>
    <property type="match status" value="1"/>
</dbReference>
<dbReference type="GO" id="GO:0046872">
    <property type="term" value="F:metal ion binding"/>
    <property type="evidence" value="ECO:0007669"/>
    <property type="project" value="UniProtKB-KW"/>
</dbReference>
<evidence type="ECO:0000313" key="15">
    <source>
        <dbReference type="Proteomes" id="UP000823865"/>
    </source>
</evidence>
<keyword evidence="5 10" id="KW-0255">Endonuclease</keyword>
<dbReference type="InterPro" id="IPR044929">
    <property type="entry name" value="DNA/RNA_non-sp_Endonuclease_sf"/>
</dbReference>
<dbReference type="GO" id="GO:0004519">
    <property type="term" value="F:endonuclease activity"/>
    <property type="evidence" value="ECO:0007669"/>
    <property type="project" value="UniProtKB-UniRule"/>
</dbReference>
<dbReference type="EMBL" id="JAHLFU010000169">
    <property type="protein sequence ID" value="MBU3853724.1"/>
    <property type="molecule type" value="Genomic_DNA"/>
</dbReference>
<name>A0A9E2L7R0_9BACT</name>
<dbReference type="GO" id="GO:0016787">
    <property type="term" value="F:hydrolase activity"/>
    <property type="evidence" value="ECO:0007669"/>
    <property type="project" value="UniProtKB-KW"/>
</dbReference>
<reference evidence="14" key="1">
    <citation type="journal article" date="2021" name="PeerJ">
        <title>Extensive microbial diversity within the chicken gut microbiome revealed by metagenomics and culture.</title>
        <authorList>
            <person name="Gilroy R."/>
            <person name="Ravi A."/>
            <person name="Getino M."/>
            <person name="Pursley I."/>
            <person name="Horton D.L."/>
            <person name="Alikhan N.F."/>
            <person name="Baker D."/>
            <person name="Gharbi K."/>
            <person name="Hall N."/>
            <person name="Watson M."/>
            <person name="Adriaenssens E.M."/>
            <person name="Foster-Nyarko E."/>
            <person name="Jarju S."/>
            <person name="Secka A."/>
            <person name="Antonio M."/>
            <person name="Oren A."/>
            <person name="Chaudhuri R.R."/>
            <person name="La Ragione R."/>
            <person name="Hildebrand F."/>
            <person name="Pallen M.J."/>
        </authorList>
    </citation>
    <scope>NUCLEOTIDE SEQUENCE</scope>
    <source>
        <strain evidence="14">G3-2149</strain>
    </source>
</reference>
<dbReference type="InterPro" id="IPR044925">
    <property type="entry name" value="His-Me_finger_sf"/>
</dbReference>
<dbReference type="GO" id="GO:0003676">
    <property type="term" value="F:nucleic acid binding"/>
    <property type="evidence" value="ECO:0007669"/>
    <property type="project" value="InterPro"/>
</dbReference>
<organism evidence="14 15">
    <name type="scientific">Candidatus Paraprevotella stercoravium</name>
    <dbReference type="NCBI Taxonomy" id="2838725"/>
    <lineage>
        <taxon>Bacteria</taxon>
        <taxon>Pseudomonadati</taxon>
        <taxon>Bacteroidota</taxon>
        <taxon>Bacteroidia</taxon>
        <taxon>Bacteroidales</taxon>
        <taxon>Prevotellaceae</taxon>
        <taxon>Paraprevotella</taxon>
    </lineage>
</organism>
<comment type="cofactor">
    <cofactor evidence="1 10">
        <name>Mg(2+)</name>
        <dbReference type="ChEBI" id="CHEBI:18420"/>
    </cofactor>
</comment>
<evidence type="ECO:0000256" key="7">
    <source>
        <dbReference type="ARBA" id="ARBA00022842"/>
    </source>
</evidence>
<sequence length="288" mass="32791">MIKKAIGLLAGIAIIGGVSFDQIQNILSRSEQVTSKAIEQAKSLGLDKKGTDKKSSSKKMRLEIPAFLTDRPEEVIWHDGYTVSFNRRTKIPNWVAWELTKDRTEGTVGRSDDFQPDPDVKKGSTAEDSDYRGSGYDRGHMCPAADNKYSEQAMTECFYFSNMCPQLHSLNGGDWKELEEKCRKWARKYENIYIVCGPIVYSSYPKTIGQNKITVPDAFYKVIMRQDNDGKAKGIGYVFKHKKQNKPLKEYAVSIDEVEKLTGIDFFSKLPDDVEDKMEASFNVYDWQ</sequence>
<evidence type="ECO:0000256" key="4">
    <source>
        <dbReference type="ARBA" id="ARBA00022723"/>
    </source>
</evidence>